<keyword evidence="1" id="KW-0479">Metal-binding</keyword>
<dbReference type="PROSITE" id="PS50865">
    <property type="entry name" value="ZF_MYND_2"/>
    <property type="match status" value="1"/>
</dbReference>
<evidence type="ECO:0000259" key="5">
    <source>
        <dbReference type="PROSITE" id="PS50865"/>
    </source>
</evidence>
<gene>
    <name evidence="6" type="ORF">PRZ48_012498</name>
</gene>
<feature type="domain" description="MYND-type" evidence="5">
    <location>
        <begin position="10"/>
        <end position="48"/>
    </location>
</feature>
<evidence type="ECO:0000256" key="4">
    <source>
        <dbReference type="PROSITE-ProRule" id="PRU00134"/>
    </source>
</evidence>
<keyword evidence="7" id="KW-1185">Reference proteome</keyword>
<dbReference type="EMBL" id="JAXOVC010000010">
    <property type="protein sequence ID" value="KAK4496518.1"/>
    <property type="molecule type" value="Genomic_DNA"/>
</dbReference>
<evidence type="ECO:0000256" key="2">
    <source>
        <dbReference type="ARBA" id="ARBA00022771"/>
    </source>
</evidence>
<dbReference type="Pfam" id="PF01753">
    <property type="entry name" value="zf-MYND"/>
    <property type="match status" value="1"/>
</dbReference>
<organism evidence="6 7">
    <name type="scientific">Zasmidium cellare</name>
    <name type="common">Wine cellar mold</name>
    <name type="synonym">Racodium cellare</name>
    <dbReference type="NCBI Taxonomy" id="395010"/>
    <lineage>
        <taxon>Eukaryota</taxon>
        <taxon>Fungi</taxon>
        <taxon>Dikarya</taxon>
        <taxon>Ascomycota</taxon>
        <taxon>Pezizomycotina</taxon>
        <taxon>Dothideomycetes</taxon>
        <taxon>Dothideomycetidae</taxon>
        <taxon>Mycosphaerellales</taxon>
        <taxon>Mycosphaerellaceae</taxon>
        <taxon>Zasmidium</taxon>
    </lineage>
</organism>
<keyword evidence="2 4" id="KW-0863">Zinc-finger</keyword>
<comment type="caution">
    <text evidence="6">The sequence shown here is derived from an EMBL/GenBank/DDBJ whole genome shotgun (WGS) entry which is preliminary data.</text>
</comment>
<dbReference type="Gene3D" id="6.10.140.2220">
    <property type="match status" value="1"/>
</dbReference>
<evidence type="ECO:0000313" key="7">
    <source>
        <dbReference type="Proteomes" id="UP001305779"/>
    </source>
</evidence>
<evidence type="ECO:0000256" key="3">
    <source>
        <dbReference type="ARBA" id="ARBA00022833"/>
    </source>
</evidence>
<proteinExistence type="predicted"/>
<protein>
    <recommendedName>
        <fullName evidence="5">MYND-type domain-containing protein</fullName>
    </recommendedName>
</protein>
<dbReference type="Proteomes" id="UP001305779">
    <property type="component" value="Unassembled WGS sequence"/>
</dbReference>
<evidence type="ECO:0000313" key="6">
    <source>
        <dbReference type="EMBL" id="KAK4496518.1"/>
    </source>
</evidence>
<dbReference type="InterPro" id="IPR002893">
    <property type="entry name" value="Znf_MYND"/>
</dbReference>
<name>A0ABR0E509_ZASCE</name>
<sequence>MLSSLPEGLCLYCKTPQHRVFLCAGCKVSYYCSRVHQRADKPDHEAQCVRTRNARNKMRREKVRLLREDPNVFEMSMGVFWGDHDTRPYMQARARYIEDLSQLKTQEAVEAALELAFENLELSKNDNMGTRDLIPALLIRVGRDQEAYNFIKWWQTNGRNGATTYLDLPDQDVFEDMTMNDGLRLGGSLDFQSALVLLKYRLAEDLFALKHNFAEGAEDRDELLDAIEEDLGPSPVINNQALLRDFEEGRDIQPYISATGNQLDVMFDAVQRRNRHFWAALVDSDGDLDSLPEWFAPGNELEVTATLWQSGYAAWEETPGALDFIRGMLNSSAP</sequence>
<dbReference type="PROSITE" id="PS01360">
    <property type="entry name" value="ZF_MYND_1"/>
    <property type="match status" value="1"/>
</dbReference>
<accession>A0ABR0E509</accession>
<keyword evidence="3" id="KW-0862">Zinc</keyword>
<dbReference type="SUPFAM" id="SSF144232">
    <property type="entry name" value="HIT/MYND zinc finger-like"/>
    <property type="match status" value="1"/>
</dbReference>
<evidence type="ECO:0000256" key="1">
    <source>
        <dbReference type="ARBA" id="ARBA00022723"/>
    </source>
</evidence>
<reference evidence="6 7" key="1">
    <citation type="journal article" date="2023" name="G3 (Bethesda)">
        <title>A chromosome-level genome assembly of Zasmidium syzygii isolated from banana leaves.</title>
        <authorList>
            <person name="van Westerhoven A.C."/>
            <person name="Mehrabi R."/>
            <person name="Talebi R."/>
            <person name="Steentjes M.B.F."/>
            <person name="Corcolon B."/>
            <person name="Chong P.A."/>
            <person name="Kema G.H.J."/>
            <person name="Seidl M.F."/>
        </authorList>
    </citation>
    <scope>NUCLEOTIDE SEQUENCE [LARGE SCALE GENOMIC DNA]</scope>
    <source>
        <strain evidence="6 7">P124</strain>
    </source>
</reference>
<dbReference type="Gene3D" id="1.10.220.160">
    <property type="match status" value="1"/>
</dbReference>